<organism evidence="1 2">
    <name type="scientific">Dermacentor silvarum</name>
    <name type="common">Tick</name>
    <dbReference type="NCBI Taxonomy" id="543639"/>
    <lineage>
        <taxon>Eukaryota</taxon>
        <taxon>Metazoa</taxon>
        <taxon>Ecdysozoa</taxon>
        <taxon>Arthropoda</taxon>
        <taxon>Chelicerata</taxon>
        <taxon>Arachnida</taxon>
        <taxon>Acari</taxon>
        <taxon>Parasitiformes</taxon>
        <taxon>Ixodida</taxon>
        <taxon>Ixodoidea</taxon>
        <taxon>Ixodidae</taxon>
        <taxon>Rhipicephalinae</taxon>
        <taxon>Dermacentor</taxon>
    </lineage>
</organism>
<gene>
    <name evidence="1" type="ORF">HPB49_003227</name>
</gene>
<name>A0ACB8C7B8_DERSI</name>
<proteinExistence type="predicted"/>
<sequence>MPAKKQSNSACRRSKPKSGAVAGTARDNETSHRPSKPAQESTRPAPAQAPPAPKKRLPYRSVGTWTFQQGQEAPMAFVFSRRWRDQRKVEVGMAARDCPHPFRGRTLSDQTQVAGNAIMPADPKATFCNSCGVLVVHQAMHERSLVHKAKADNVEQSTQQPNATRAAQPACTSESLHSVAAALVAYPSFTAAIAAAVAASNLTVKEVSSWPQHAVDLAVDEKDMASGPPTMDFSFLDRVQ</sequence>
<comment type="caution">
    <text evidence="1">The sequence shown here is derived from an EMBL/GenBank/DDBJ whole genome shotgun (WGS) entry which is preliminary data.</text>
</comment>
<accession>A0ACB8C7B8</accession>
<dbReference type="EMBL" id="CM023477">
    <property type="protein sequence ID" value="KAH7936710.1"/>
    <property type="molecule type" value="Genomic_DNA"/>
</dbReference>
<dbReference type="Proteomes" id="UP000821865">
    <property type="component" value="Chromosome 8"/>
</dbReference>
<evidence type="ECO:0000313" key="2">
    <source>
        <dbReference type="Proteomes" id="UP000821865"/>
    </source>
</evidence>
<protein>
    <submittedName>
        <fullName evidence="1">Uncharacterized protein</fullName>
    </submittedName>
</protein>
<evidence type="ECO:0000313" key="1">
    <source>
        <dbReference type="EMBL" id="KAH7936710.1"/>
    </source>
</evidence>
<reference evidence="1" key="1">
    <citation type="submission" date="2020-05" db="EMBL/GenBank/DDBJ databases">
        <title>Large-scale comparative analyses of tick genomes elucidate their genetic diversity and vector capacities.</title>
        <authorList>
            <person name="Jia N."/>
            <person name="Wang J."/>
            <person name="Shi W."/>
            <person name="Du L."/>
            <person name="Sun Y."/>
            <person name="Zhan W."/>
            <person name="Jiang J."/>
            <person name="Wang Q."/>
            <person name="Zhang B."/>
            <person name="Ji P."/>
            <person name="Sakyi L.B."/>
            <person name="Cui X."/>
            <person name="Yuan T."/>
            <person name="Jiang B."/>
            <person name="Yang W."/>
            <person name="Lam T.T.-Y."/>
            <person name="Chang Q."/>
            <person name="Ding S."/>
            <person name="Wang X."/>
            <person name="Zhu J."/>
            <person name="Ruan X."/>
            <person name="Zhao L."/>
            <person name="Wei J."/>
            <person name="Que T."/>
            <person name="Du C."/>
            <person name="Cheng J."/>
            <person name="Dai P."/>
            <person name="Han X."/>
            <person name="Huang E."/>
            <person name="Gao Y."/>
            <person name="Liu J."/>
            <person name="Shao H."/>
            <person name="Ye R."/>
            <person name="Li L."/>
            <person name="Wei W."/>
            <person name="Wang X."/>
            <person name="Wang C."/>
            <person name="Yang T."/>
            <person name="Huo Q."/>
            <person name="Li W."/>
            <person name="Guo W."/>
            <person name="Chen H."/>
            <person name="Zhou L."/>
            <person name="Ni X."/>
            <person name="Tian J."/>
            <person name="Zhou Y."/>
            <person name="Sheng Y."/>
            <person name="Liu T."/>
            <person name="Pan Y."/>
            <person name="Xia L."/>
            <person name="Li J."/>
            <person name="Zhao F."/>
            <person name="Cao W."/>
        </authorList>
    </citation>
    <scope>NUCLEOTIDE SEQUENCE</scope>
    <source>
        <strain evidence="1">Dsil-2018</strain>
    </source>
</reference>
<keyword evidence="2" id="KW-1185">Reference proteome</keyword>